<sequence>MDMRVPAQLLRLLLLWFSGIRCDILMTQSPSVWSLPCLYIWEKESLSVAGPLVPAETGERAPKPLIYLASKLENGVPSRFSGSGSGTDFTLTISSLEPEDTAIYFCLQTSKIPPTVI</sequence>
<feature type="signal peptide" evidence="1">
    <location>
        <begin position="1"/>
        <end position="22"/>
    </location>
</feature>
<dbReference type="SUPFAM" id="SSF48726">
    <property type="entry name" value="Immunoglobulin"/>
    <property type="match status" value="1"/>
</dbReference>
<name>A0AAW0GYQ9_MYOGA</name>
<feature type="chain" id="PRO_5043407322" description="Immunoglobulin V-set domain-containing protein" evidence="1">
    <location>
        <begin position="23"/>
        <end position="117"/>
    </location>
</feature>
<dbReference type="PANTHER" id="PTHR23267">
    <property type="entry name" value="IMMUNOGLOBULIN LIGHT CHAIN"/>
    <property type="match status" value="1"/>
</dbReference>
<keyword evidence="4" id="KW-1185">Reference proteome</keyword>
<accession>A0AAW0GYQ9</accession>
<gene>
    <name evidence="3" type="ORF">U0070_019176</name>
</gene>
<evidence type="ECO:0000313" key="3">
    <source>
        <dbReference type="EMBL" id="KAK7795697.1"/>
    </source>
</evidence>
<evidence type="ECO:0000313" key="4">
    <source>
        <dbReference type="Proteomes" id="UP001488838"/>
    </source>
</evidence>
<dbReference type="InterPro" id="IPR050150">
    <property type="entry name" value="IgV_Light_Chain"/>
</dbReference>
<dbReference type="Proteomes" id="UP001488838">
    <property type="component" value="Unassembled WGS sequence"/>
</dbReference>
<dbReference type="EMBL" id="JBBHLL010001880">
    <property type="protein sequence ID" value="KAK7795697.1"/>
    <property type="molecule type" value="Genomic_DNA"/>
</dbReference>
<reference evidence="3 4" key="1">
    <citation type="journal article" date="2023" name="bioRxiv">
        <title>Conserved and derived expression patterns and positive selection on dental genes reveal complex evolutionary context of ever-growing rodent molars.</title>
        <authorList>
            <person name="Calamari Z.T."/>
            <person name="Song A."/>
            <person name="Cohen E."/>
            <person name="Akter M."/>
            <person name="Roy R.D."/>
            <person name="Hallikas O."/>
            <person name="Christensen M.M."/>
            <person name="Li P."/>
            <person name="Marangoni P."/>
            <person name="Jernvall J."/>
            <person name="Klein O.D."/>
        </authorList>
    </citation>
    <scope>NUCLEOTIDE SEQUENCE [LARGE SCALE GENOMIC DNA]</scope>
    <source>
        <strain evidence="3">V071</strain>
    </source>
</reference>
<dbReference type="Pfam" id="PF07686">
    <property type="entry name" value="V-set"/>
    <property type="match status" value="1"/>
</dbReference>
<dbReference type="AlphaFoldDB" id="A0AAW0GYQ9"/>
<keyword evidence="1" id="KW-0732">Signal</keyword>
<dbReference type="InterPro" id="IPR013783">
    <property type="entry name" value="Ig-like_fold"/>
</dbReference>
<dbReference type="Gene3D" id="2.60.40.10">
    <property type="entry name" value="Immunoglobulins"/>
    <property type="match status" value="1"/>
</dbReference>
<proteinExistence type="predicted"/>
<comment type="caution">
    <text evidence="3">The sequence shown here is derived from an EMBL/GenBank/DDBJ whole genome shotgun (WGS) entry which is preliminary data.</text>
</comment>
<evidence type="ECO:0000259" key="2">
    <source>
        <dbReference type="Pfam" id="PF07686"/>
    </source>
</evidence>
<dbReference type="InterPro" id="IPR036179">
    <property type="entry name" value="Ig-like_dom_sf"/>
</dbReference>
<feature type="domain" description="Immunoglobulin V-set" evidence="2">
    <location>
        <begin position="61"/>
        <end position="107"/>
    </location>
</feature>
<evidence type="ECO:0000256" key="1">
    <source>
        <dbReference type="SAM" id="SignalP"/>
    </source>
</evidence>
<organism evidence="3 4">
    <name type="scientific">Myodes glareolus</name>
    <name type="common">Bank vole</name>
    <name type="synonym">Clethrionomys glareolus</name>
    <dbReference type="NCBI Taxonomy" id="447135"/>
    <lineage>
        <taxon>Eukaryota</taxon>
        <taxon>Metazoa</taxon>
        <taxon>Chordata</taxon>
        <taxon>Craniata</taxon>
        <taxon>Vertebrata</taxon>
        <taxon>Euteleostomi</taxon>
        <taxon>Mammalia</taxon>
        <taxon>Eutheria</taxon>
        <taxon>Euarchontoglires</taxon>
        <taxon>Glires</taxon>
        <taxon>Rodentia</taxon>
        <taxon>Myomorpha</taxon>
        <taxon>Muroidea</taxon>
        <taxon>Cricetidae</taxon>
        <taxon>Arvicolinae</taxon>
        <taxon>Myodes</taxon>
    </lineage>
</organism>
<dbReference type="InterPro" id="IPR013106">
    <property type="entry name" value="Ig_V-set"/>
</dbReference>
<protein>
    <recommendedName>
        <fullName evidence="2">Immunoglobulin V-set domain-containing protein</fullName>
    </recommendedName>
</protein>